<dbReference type="Gene3D" id="3.20.20.80">
    <property type="entry name" value="Glycosidases"/>
    <property type="match status" value="1"/>
</dbReference>
<dbReference type="InterPro" id="IPR044846">
    <property type="entry name" value="GH10"/>
</dbReference>
<dbReference type="SMART" id="SM00633">
    <property type="entry name" value="Glyco_10"/>
    <property type="match status" value="1"/>
</dbReference>
<reference evidence="7 10" key="3">
    <citation type="submission" date="2018-07" db="EMBL/GenBank/DDBJ databases">
        <title>Leeuwenhoekiella genomics.</title>
        <authorList>
            <person name="Tahon G."/>
            <person name="Willems A."/>
        </authorList>
    </citation>
    <scope>NUCLEOTIDE SEQUENCE [LARGE SCALE GENOMIC DNA]</scope>
    <source>
        <strain evidence="7 10">LMG 24856</strain>
    </source>
</reference>
<dbReference type="InterPro" id="IPR001000">
    <property type="entry name" value="GH10_dom"/>
</dbReference>
<accession>A0A1M5YDL0</accession>
<sequence length="379" mass="43508">MNYLSSLILIAILLVNCKSDKSEDVAQLNEKPLKLKEALADKFLIGTALNARQIAGYHPEELAVVRENFNSIVAENCMKSERLVANQDVYDFTTSDKFVNFGIENNMVVHGHTLIWHSQTPKWFFKDSLDQEITREELIQRMKNHIHTVVTRYKGKIKTWDVVNEAVLDDGTLRKSKFYNLLGEDFIKMAFEFAHEADPEAELYYNDYSTAVPEKREGIVRMVKKLQEQGVPIHGIGMQGHVGMDYPELEEFEKSITAFANLGLKVSITEFDITVLPSPWKNQGAEVSANFQYKEAMNPYPEKLPDTVSNALNQRYLEFFKLFLKHHKKIDKVTLWGVNDGNSWRNDWPVAGRTDYPLLFDRDNKPKSVVDSIIAIAKK</sequence>
<comment type="similarity">
    <text evidence="5">Belongs to the glycosyl hydrolase 10 (cellulase F) family.</text>
</comment>
<proteinExistence type="inferred from homology"/>
<dbReference type="PRINTS" id="PR00134">
    <property type="entry name" value="GLHYDRLASE10"/>
</dbReference>
<dbReference type="PANTHER" id="PTHR31490:SF90">
    <property type="entry name" value="ENDO-1,4-BETA-XYLANASE A"/>
    <property type="match status" value="1"/>
</dbReference>
<evidence type="ECO:0000256" key="5">
    <source>
        <dbReference type="RuleBase" id="RU361174"/>
    </source>
</evidence>
<evidence type="ECO:0000256" key="2">
    <source>
        <dbReference type="ARBA" id="ARBA00023277"/>
    </source>
</evidence>
<reference evidence="8" key="1">
    <citation type="submission" date="2016-11" db="EMBL/GenBank/DDBJ databases">
        <authorList>
            <person name="Jaros S."/>
            <person name="Januszkiewicz K."/>
            <person name="Wedrychowicz H."/>
        </authorList>
    </citation>
    <scope>NUCLEOTIDE SEQUENCE [LARGE SCALE GENOMIC DNA]</scope>
    <source>
        <strain evidence="8">DSM 19859</strain>
    </source>
</reference>
<dbReference type="EMBL" id="QOVN01000002">
    <property type="protein sequence ID" value="RXG30644.1"/>
    <property type="molecule type" value="Genomic_DNA"/>
</dbReference>
<dbReference type="PANTHER" id="PTHR31490">
    <property type="entry name" value="GLYCOSYL HYDROLASE"/>
    <property type="match status" value="1"/>
</dbReference>
<dbReference type="GO" id="GO:0031176">
    <property type="term" value="F:endo-1,4-beta-xylanase activity"/>
    <property type="evidence" value="ECO:0007669"/>
    <property type="project" value="UniProtKB-EC"/>
</dbReference>
<dbReference type="InterPro" id="IPR017853">
    <property type="entry name" value="GH"/>
</dbReference>
<dbReference type="OrthoDB" id="9809277at2"/>
<keyword evidence="2 5" id="KW-0119">Carbohydrate metabolism</keyword>
<dbReference type="Proteomes" id="UP000184240">
    <property type="component" value="Unassembled WGS sequence"/>
</dbReference>
<gene>
    <name evidence="7" type="ORF">DSM01_1395</name>
    <name evidence="8" type="ORF">SAMN04487999_2104</name>
</gene>
<dbReference type="GO" id="GO:0045493">
    <property type="term" value="P:xylan catabolic process"/>
    <property type="evidence" value="ECO:0007669"/>
    <property type="project" value="UniProtKB-KW"/>
</dbReference>
<dbReference type="RefSeq" id="WP_072982806.1">
    <property type="nucleotide sequence ID" value="NZ_FQXT01000003.1"/>
</dbReference>
<keyword evidence="1 5" id="KW-0378">Hydrolase</keyword>
<dbReference type="EMBL" id="FQXT01000003">
    <property type="protein sequence ID" value="SHI09593.1"/>
    <property type="molecule type" value="Genomic_DNA"/>
</dbReference>
<dbReference type="EC" id="3.2.1.8" evidence="5"/>
<keyword evidence="8" id="KW-0858">Xylan degradation</keyword>
<feature type="domain" description="GH10" evidence="6">
    <location>
        <begin position="29"/>
        <end position="376"/>
    </location>
</feature>
<organism evidence="8 9">
    <name type="scientific">Leeuwenhoekiella palythoae</name>
    <dbReference type="NCBI Taxonomy" id="573501"/>
    <lineage>
        <taxon>Bacteria</taxon>
        <taxon>Pseudomonadati</taxon>
        <taxon>Bacteroidota</taxon>
        <taxon>Flavobacteriia</taxon>
        <taxon>Flavobacteriales</taxon>
        <taxon>Flavobacteriaceae</taxon>
        <taxon>Leeuwenhoekiella</taxon>
    </lineage>
</organism>
<evidence type="ECO:0000256" key="1">
    <source>
        <dbReference type="ARBA" id="ARBA00022801"/>
    </source>
</evidence>
<reference evidence="9" key="2">
    <citation type="submission" date="2016-11" db="EMBL/GenBank/DDBJ databases">
        <authorList>
            <person name="Varghese N."/>
            <person name="Submissions S."/>
        </authorList>
    </citation>
    <scope>NUCLEOTIDE SEQUENCE [LARGE SCALE GENOMIC DNA]</scope>
    <source>
        <strain evidence="9">DSM 19859</strain>
    </source>
</reference>
<evidence type="ECO:0000256" key="3">
    <source>
        <dbReference type="ARBA" id="ARBA00023295"/>
    </source>
</evidence>
<evidence type="ECO:0000256" key="4">
    <source>
        <dbReference type="ARBA" id="ARBA00023326"/>
    </source>
</evidence>
<evidence type="ECO:0000313" key="7">
    <source>
        <dbReference type="EMBL" id="RXG30644.1"/>
    </source>
</evidence>
<keyword evidence="10" id="KW-1185">Reference proteome</keyword>
<dbReference type="Pfam" id="PF00331">
    <property type="entry name" value="Glyco_hydro_10"/>
    <property type="match status" value="1"/>
</dbReference>
<dbReference type="STRING" id="573501.SAMN04487999_2104"/>
<comment type="catalytic activity">
    <reaction evidence="5">
        <text>Endohydrolysis of (1-&gt;4)-beta-D-xylosidic linkages in xylans.</text>
        <dbReference type="EC" id="3.2.1.8"/>
    </reaction>
</comment>
<dbReference type="SUPFAM" id="SSF51445">
    <property type="entry name" value="(Trans)glycosidases"/>
    <property type="match status" value="1"/>
</dbReference>
<evidence type="ECO:0000259" key="6">
    <source>
        <dbReference type="PROSITE" id="PS51760"/>
    </source>
</evidence>
<keyword evidence="4 5" id="KW-0624">Polysaccharide degradation</keyword>
<keyword evidence="3 5" id="KW-0326">Glycosidase</keyword>
<evidence type="ECO:0000313" key="9">
    <source>
        <dbReference type="Proteomes" id="UP000184240"/>
    </source>
</evidence>
<dbReference type="AlphaFoldDB" id="A0A1M5YDL0"/>
<protein>
    <recommendedName>
        <fullName evidence="5">Beta-xylanase</fullName>
        <ecNumber evidence="5">3.2.1.8</ecNumber>
    </recommendedName>
</protein>
<name>A0A1M5YDL0_9FLAO</name>
<dbReference type="PROSITE" id="PS51760">
    <property type="entry name" value="GH10_2"/>
    <property type="match status" value="1"/>
</dbReference>
<dbReference type="Proteomes" id="UP000290037">
    <property type="component" value="Unassembled WGS sequence"/>
</dbReference>
<evidence type="ECO:0000313" key="10">
    <source>
        <dbReference type="Proteomes" id="UP000290037"/>
    </source>
</evidence>
<evidence type="ECO:0000313" key="8">
    <source>
        <dbReference type="EMBL" id="SHI09593.1"/>
    </source>
</evidence>